<accession>A0A8R2G8J9</accession>
<dbReference type="Pfam" id="PF15018">
    <property type="entry name" value="InaF-motif"/>
    <property type="match status" value="1"/>
</dbReference>
<keyword evidence="3" id="KW-1185">Reference proteome</keyword>
<sequence>MSSKSFTSGSMRSCAGSMRLGTTSGHELVFDSLYERKRDKKSVRVLTVIIYVFCVSLAAIMLSLYYVFFWEPKDAQYAQRKVLHNVEKQTSTTPLPTCLMPYTGGGDTPVNEHTPLTSNSFTIPANESVSTTPANQTNQTLNDIEDLTESVYPINGTTNDTGSFNYTESIT</sequence>
<reference evidence="2" key="2">
    <citation type="submission" date="2022-06" db="UniProtKB">
        <authorList>
            <consortium name="EnsemblMetazoa"/>
        </authorList>
    </citation>
    <scope>IDENTIFICATION</scope>
    <source>
        <strain evidence="2">p50T (Dazao)</strain>
    </source>
</reference>
<organism evidence="2 3">
    <name type="scientific">Bombyx mori</name>
    <name type="common">Silk moth</name>
    <dbReference type="NCBI Taxonomy" id="7091"/>
    <lineage>
        <taxon>Eukaryota</taxon>
        <taxon>Metazoa</taxon>
        <taxon>Ecdysozoa</taxon>
        <taxon>Arthropoda</taxon>
        <taxon>Hexapoda</taxon>
        <taxon>Insecta</taxon>
        <taxon>Pterygota</taxon>
        <taxon>Neoptera</taxon>
        <taxon>Endopterygota</taxon>
        <taxon>Lepidoptera</taxon>
        <taxon>Glossata</taxon>
        <taxon>Ditrysia</taxon>
        <taxon>Bombycoidea</taxon>
        <taxon>Bombycidae</taxon>
        <taxon>Bombycinae</taxon>
        <taxon>Bombyx</taxon>
    </lineage>
</organism>
<proteinExistence type="predicted"/>
<dbReference type="OMA" id="CLMPYTG"/>
<dbReference type="AlphaFoldDB" id="A0A8R2G8J9"/>
<dbReference type="SMR" id="A0A8R2G8J9"/>
<name>A0A8R2G8J9_BOMMO</name>
<keyword evidence="1" id="KW-0812">Transmembrane</keyword>
<evidence type="ECO:0000313" key="2">
    <source>
        <dbReference type="EnsemblMetazoa" id="XP_012544472.1"/>
    </source>
</evidence>
<protein>
    <submittedName>
        <fullName evidence="2">Uncharacterized protein</fullName>
    </submittedName>
</protein>
<evidence type="ECO:0000256" key="1">
    <source>
        <dbReference type="SAM" id="Phobius"/>
    </source>
</evidence>
<dbReference type="EnsemblMetazoa" id="XM_012689018.3">
    <property type="protein sequence ID" value="XP_012544472.1"/>
    <property type="gene ID" value="LOC101738037"/>
</dbReference>
<dbReference type="OrthoDB" id="8113027at2759"/>
<reference evidence="3" key="1">
    <citation type="journal article" date="2008" name="Insect Biochem. Mol. Biol.">
        <title>The genome of a lepidopteran model insect, the silkworm Bombyx mori.</title>
        <authorList>
            <consortium name="International Silkworm Genome Consortium"/>
        </authorList>
    </citation>
    <scope>NUCLEOTIDE SEQUENCE [LARGE SCALE GENOMIC DNA]</scope>
    <source>
        <strain evidence="3">p50T</strain>
    </source>
</reference>
<keyword evidence="1" id="KW-1133">Transmembrane helix</keyword>
<dbReference type="Proteomes" id="UP000005204">
    <property type="component" value="Unassembled WGS sequence"/>
</dbReference>
<dbReference type="InterPro" id="IPR029162">
    <property type="entry name" value="InaF-motif"/>
</dbReference>
<feature type="transmembrane region" description="Helical" evidence="1">
    <location>
        <begin position="45"/>
        <end position="70"/>
    </location>
</feature>
<dbReference type="KEGG" id="bmor:101738037"/>
<gene>
    <name evidence="2" type="primary">101738037</name>
</gene>
<keyword evidence="1" id="KW-0472">Membrane</keyword>
<dbReference type="PANTHER" id="PTHR34929:SF1">
    <property type="entry name" value="INAF MOTIF CONTAINING 2"/>
    <property type="match status" value="1"/>
</dbReference>
<evidence type="ECO:0000313" key="3">
    <source>
        <dbReference type="Proteomes" id="UP000005204"/>
    </source>
</evidence>
<dbReference type="PANTHER" id="PTHR34929">
    <property type="entry name" value="ZGC:153157"/>
    <property type="match status" value="1"/>
</dbReference>